<dbReference type="GO" id="GO:0016787">
    <property type="term" value="F:hydrolase activity"/>
    <property type="evidence" value="ECO:0007669"/>
    <property type="project" value="UniProtKB-KW"/>
</dbReference>
<dbReference type="GO" id="GO:0005524">
    <property type="term" value="F:ATP binding"/>
    <property type="evidence" value="ECO:0007669"/>
    <property type="project" value="UniProtKB-KW"/>
</dbReference>
<evidence type="ECO:0000313" key="4">
    <source>
        <dbReference type="Proteomes" id="UP000736335"/>
    </source>
</evidence>
<evidence type="ECO:0000313" key="3">
    <source>
        <dbReference type="EMBL" id="KAF9779877.1"/>
    </source>
</evidence>
<dbReference type="GO" id="GO:0000723">
    <property type="term" value="P:telomere maintenance"/>
    <property type="evidence" value="ECO:0007669"/>
    <property type="project" value="InterPro"/>
</dbReference>
<keyword evidence="1" id="KW-0234">DNA repair</keyword>
<reference evidence="3" key="1">
    <citation type="journal article" date="2020" name="Nat. Commun.">
        <title>Large-scale genome sequencing of mycorrhizal fungi provides insights into the early evolution of symbiotic traits.</title>
        <authorList>
            <person name="Miyauchi S."/>
            <person name="Kiss E."/>
            <person name="Kuo A."/>
            <person name="Drula E."/>
            <person name="Kohler A."/>
            <person name="Sanchez-Garcia M."/>
            <person name="Morin E."/>
            <person name="Andreopoulos B."/>
            <person name="Barry K.W."/>
            <person name="Bonito G."/>
            <person name="Buee M."/>
            <person name="Carver A."/>
            <person name="Chen C."/>
            <person name="Cichocki N."/>
            <person name="Clum A."/>
            <person name="Culley D."/>
            <person name="Crous P.W."/>
            <person name="Fauchery L."/>
            <person name="Girlanda M."/>
            <person name="Hayes R.D."/>
            <person name="Keri Z."/>
            <person name="LaButti K."/>
            <person name="Lipzen A."/>
            <person name="Lombard V."/>
            <person name="Magnuson J."/>
            <person name="Maillard F."/>
            <person name="Murat C."/>
            <person name="Nolan M."/>
            <person name="Ohm R.A."/>
            <person name="Pangilinan J."/>
            <person name="Pereira M.F."/>
            <person name="Perotto S."/>
            <person name="Peter M."/>
            <person name="Pfister S."/>
            <person name="Riley R."/>
            <person name="Sitrit Y."/>
            <person name="Stielow J.B."/>
            <person name="Szollosi G."/>
            <person name="Zifcakova L."/>
            <person name="Stursova M."/>
            <person name="Spatafora J.W."/>
            <person name="Tedersoo L."/>
            <person name="Vaario L.M."/>
            <person name="Yamada A."/>
            <person name="Yan M."/>
            <person name="Wang P."/>
            <person name="Xu J."/>
            <person name="Bruns T."/>
            <person name="Baldrian P."/>
            <person name="Vilgalys R."/>
            <person name="Dunand C."/>
            <person name="Henrissat B."/>
            <person name="Grigoriev I.V."/>
            <person name="Hibbett D."/>
            <person name="Nagy L.G."/>
            <person name="Martin F.M."/>
        </authorList>
    </citation>
    <scope>NUCLEOTIDE SEQUENCE</scope>
    <source>
        <strain evidence="3">UH-Tt-Lm1</strain>
    </source>
</reference>
<keyword evidence="1" id="KW-0378">Hydrolase</keyword>
<dbReference type="Pfam" id="PF05970">
    <property type="entry name" value="PIF1"/>
    <property type="match status" value="1"/>
</dbReference>
<evidence type="ECO:0000256" key="1">
    <source>
        <dbReference type="RuleBase" id="RU363044"/>
    </source>
</evidence>
<reference evidence="3" key="2">
    <citation type="submission" date="2020-11" db="EMBL/GenBank/DDBJ databases">
        <authorList>
            <consortium name="DOE Joint Genome Institute"/>
            <person name="Kuo A."/>
            <person name="Miyauchi S."/>
            <person name="Kiss E."/>
            <person name="Drula E."/>
            <person name="Kohler A."/>
            <person name="Sanchez-Garcia M."/>
            <person name="Andreopoulos B."/>
            <person name="Barry K.W."/>
            <person name="Bonito G."/>
            <person name="Buee M."/>
            <person name="Carver A."/>
            <person name="Chen C."/>
            <person name="Cichocki N."/>
            <person name="Clum A."/>
            <person name="Culley D."/>
            <person name="Crous P.W."/>
            <person name="Fauchery L."/>
            <person name="Girlanda M."/>
            <person name="Hayes R."/>
            <person name="Keri Z."/>
            <person name="Labutti K."/>
            <person name="Lipzen A."/>
            <person name="Lombard V."/>
            <person name="Magnuson J."/>
            <person name="Maillard F."/>
            <person name="Morin E."/>
            <person name="Murat C."/>
            <person name="Nolan M."/>
            <person name="Ohm R."/>
            <person name="Pangilinan J."/>
            <person name="Pereira M."/>
            <person name="Perotto S."/>
            <person name="Peter M."/>
            <person name="Riley R."/>
            <person name="Sitrit Y."/>
            <person name="Stielow B."/>
            <person name="Szollosi G."/>
            <person name="Zifcakova L."/>
            <person name="Stursova M."/>
            <person name="Spatafora J.W."/>
            <person name="Tedersoo L."/>
            <person name="Vaario L.-M."/>
            <person name="Yamada A."/>
            <person name="Yan M."/>
            <person name="Wang P."/>
            <person name="Xu J."/>
            <person name="Bruns T."/>
            <person name="Baldrian P."/>
            <person name="Vilgalys R."/>
            <person name="Henrissat B."/>
            <person name="Grigoriev I.V."/>
            <person name="Hibbett D."/>
            <person name="Nagy L.G."/>
            <person name="Martin F.M."/>
        </authorList>
    </citation>
    <scope>NUCLEOTIDE SEQUENCE</scope>
    <source>
        <strain evidence="3">UH-Tt-Lm1</strain>
    </source>
</reference>
<dbReference type="GO" id="GO:0006310">
    <property type="term" value="P:DNA recombination"/>
    <property type="evidence" value="ECO:0007669"/>
    <property type="project" value="UniProtKB-KW"/>
</dbReference>
<dbReference type="AlphaFoldDB" id="A0A9P6H5H7"/>
<name>A0A9P6H5H7_9AGAM</name>
<comment type="caution">
    <text evidence="3">The sequence shown here is derived from an EMBL/GenBank/DDBJ whole genome shotgun (WGS) entry which is preliminary data.</text>
</comment>
<dbReference type="PANTHER" id="PTHR47642">
    <property type="entry name" value="ATP-DEPENDENT DNA HELICASE"/>
    <property type="match status" value="1"/>
</dbReference>
<gene>
    <name evidence="3" type="ORF">BJ322DRAFT_975897</name>
</gene>
<keyword evidence="1" id="KW-0227">DNA damage</keyword>
<comment type="similarity">
    <text evidence="1">Belongs to the helicase family.</text>
</comment>
<sequence>AKENENEWFGGINIIFAGDFYQYPPVGSKPLYTPIQSKAPQSSSDIEKRLGRLAWKSVNTVIALDKQQRMKGDPEFAAAVGRLRIRECHLGDVELFNERV</sequence>
<dbReference type="InterPro" id="IPR051055">
    <property type="entry name" value="PIF1_helicase"/>
</dbReference>
<dbReference type="GO" id="GO:0006281">
    <property type="term" value="P:DNA repair"/>
    <property type="evidence" value="ECO:0007669"/>
    <property type="project" value="UniProtKB-KW"/>
</dbReference>
<organism evidence="3 4">
    <name type="scientific">Thelephora terrestris</name>
    <dbReference type="NCBI Taxonomy" id="56493"/>
    <lineage>
        <taxon>Eukaryota</taxon>
        <taxon>Fungi</taxon>
        <taxon>Dikarya</taxon>
        <taxon>Basidiomycota</taxon>
        <taxon>Agaricomycotina</taxon>
        <taxon>Agaricomycetes</taxon>
        <taxon>Thelephorales</taxon>
        <taxon>Thelephoraceae</taxon>
        <taxon>Thelephora</taxon>
    </lineage>
</organism>
<dbReference type="Proteomes" id="UP000736335">
    <property type="component" value="Unassembled WGS sequence"/>
</dbReference>
<feature type="non-terminal residue" evidence="3">
    <location>
        <position position="1"/>
    </location>
</feature>
<keyword evidence="1" id="KW-0347">Helicase</keyword>
<keyword evidence="1" id="KW-0067">ATP-binding</keyword>
<keyword evidence="1" id="KW-0547">Nucleotide-binding</keyword>
<keyword evidence="4" id="KW-1185">Reference proteome</keyword>
<feature type="non-terminal residue" evidence="3">
    <location>
        <position position="100"/>
    </location>
</feature>
<dbReference type="EC" id="5.6.2.3" evidence="1"/>
<proteinExistence type="inferred from homology"/>
<dbReference type="InterPro" id="IPR010285">
    <property type="entry name" value="DNA_helicase_pif1-like_DEAD"/>
</dbReference>
<protein>
    <recommendedName>
        <fullName evidence="1">ATP-dependent DNA helicase</fullName>
        <ecNumber evidence="1">5.6.2.3</ecNumber>
    </recommendedName>
</protein>
<keyword evidence="1" id="KW-0233">DNA recombination</keyword>
<accession>A0A9P6H5H7</accession>
<comment type="catalytic activity">
    <reaction evidence="1">
        <text>ATP + H2O = ADP + phosphate + H(+)</text>
        <dbReference type="Rhea" id="RHEA:13065"/>
        <dbReference type="ChEBI" id="CHEBI:15377"/>
        <dbReference type="ChEBI" id="CHEBI:15378"/>
        <dbReference type="ChEBI" id="CHEBI:30616"/>
        <dbReference type="ChEBI" id="CHEBI:43474"/>
        <dbReference type="ChEBI" id="CHEBI:456216"/>
        <dbReference type="EC" id="5.6.2.3"/>
    </reaction>
</comment>
<evidence type="ECO:0000259" key="2">
    <source>
        <dbReference type="Pfam" id="PF05970"/>
    </source>
</evidence>
<comment type="cofactor">
    <cofactor evidence="1">
        <name>Mg(2+)</name>
        <dbReference type="ChEBI" id="CHEBI:18420"/>
    </cofactor>
</comment>
<dbReference type="GO" id="GO:0043139">
    <property type="term" value="F:5'-3' DNA helicase activity"/>
    <property type="evidence" value="ECO:0007669"/>
    <property type="project" value="UniProtKB-EC"/>
</dbReference>
<feature type="domain" description="DNA helicase Pif1-like DEAD-box helicase" evidence="2">
    <location>
        <begin position="2"/>
        <end position="72"/>
    </location>
</feature>
<dbReference type="EMBL" id="WIUZ02000018">
    <property type="protein sequence ID" value="KAF9779877.1"/>
    <property type="molecule type" value="Genomic_DNA"/>
</dbReference>
<dbReference type="OrthoDB" id="432234at2759"/>